<proteinExistence type="predicted"/>
<feature type="transmembrane region" description="Helical" evidence="2">
    <location>
        <begin position="29"/>
        <end position="50"/>
    </location>
</feature>
<dbReference type="AlphaFoldDB" id="A0A450YSW8"/>
<keyword evidence="2" id="KW-0812">Transmembrane</keyword>
<organism evidence="3">
    <name type="scientific">Candidatus Kentrum sp. TC</name>
    <dbReference type="NCBI Taxonomy" id="2126339"/>
    <lineage>
        <taxon>Bacteria</taxon>
        <taxon>Pseudomonadati</taxon>
        <taxon>Pseudomonadota</taxon>
        <taxon>Gammaproteobacteria</taxon>
        <taxon>Candidatus Kentrum</taxon>
    </lineage>
</organism>
<keyword evidence="2" id="KW-0472">Membrane</keyword>
<reference evidence="3" key="1">
    <citation type="submission" date="2019-02" db="EMBL/GenBank/DDBJ databases">
        <authorList>
            <person name="Gruber-Vodicka R. H."/>
            <person name="Seah K. B. B."/>
        </authorList>
    </citation>
    <scope>NUCLEOTIDE SEQUENCE</scope>
    <source>
        <strain evidence="3">BECK_BZ125</strain>
    </source>
</reference>
<feature type="compositionally biased region" description="Polar residues" evidence="1">
    <location>
        <begin position="79"/>
        <end position="96"/>
    </location>
</feature>
<evidence type="ECO:0000313" key="3">
    <source>
        <dbReference type="EMBL" id="VFK44641.1"/>
    </source>
</evidence>
<protein>
    <submittedName>
        <fullName evidence="3">Uncharacterized protein</fullName>
    </submittedName>
</protein>
<name>A0A450YSW8_9GAMM</name>
<feature type="region of interest" description="Disordered" evidence="1">
    <location>
        <begin position="74"/>
        <end position="96"/>
    </location>
</feature>
<sequence>MKSFGVIGAFATTCVTVVALYAIYSDAEWAGTGIVVGMVCATLTVIVPIAQHVFLRFRGQADGSKAVDVEVLREHPSSIGEQTNDSGSRNDSALSA</sequence>
<gene>
    <name evidence="3" type="ORF">BECKTC1821E_GA0114239_10387</name>
</gene>
<keyword evidence="2" id="KW-1133">Transmembrane helix</keyword>
<evidence type="ECO:0000256" key="1">
    <source>
        <dbReference type="SAM" id="MobiDB-lite"/>
    </source>
</evidence>
<accession>A0A450YSW8</accession>
<evidence type="ECO:0000256" key="2">
    <source>
        <dbReference type="SAM" id="Phobius"/>
    </source>
</evidence>
<dbReference type="EMBL" id="CAADFT010000038">
    <property type="protein sequence ID" value="VFK44641.1"/>
    <property type="molecule type" value="Genomic_DNA"/>
</dbReference>